<sequence>MKIGIVGYKGRMGKEIKDLFEEKNHEFVWGYDKDGEYFQDKPQIIVDFSLPEVFEKTEEYVRKFNVPLIIGTTALQDEQFEALKTLSKNVPVVQSYNFSIGIQLFLKMVDFLKDKIDGWDIEIIETHHRFKKDKPSGTAKMIKDKLGKDVPISSLRLGNVSGDHVLYMANLGEVLSVSHRALSRRAFAEGVLKSAEFVINKKNGYFTFTDVI</sequence>
<feature type="binding site" evidence="13">
    <location>
        <begin position="137"/>
        <end position="138"/>
    </location>
    <ligand>
        <name>(S)-2,3,4,5-tetrahydrodipicolinate</name>
        <dbReference type="ChEBI" id="CHEBI:16845"/>
    </ligand>
</feature>
<keyword evidence="4 13" id="KW-0521">NADP</keyword>
<dbReference type="AlphaFoldDB" id="A0A2K1NY06"/>
<dbReference type="UniPathway" id="UPA00034">
    <property type="reaction ID" value="UER00018"/>
</dbReference>
<evidence type="ECO:0000313" key="17">
    <source>
        <dbReference type="Proteomes" id="UP000236434"/>
    </source>
</evidence>
<proteinExistence type="inferred from homology"/>
<dbReference type="EC" id="1.17.1.8" evidence="10 13"/>
<dbReference type="PROSITE" id="PS01298">
    <property type="entry name" value="DAPB"/>
    <property type="match status" value="1"/>
</dbReference>
<feature type="binding site" evidence="13">
    <location>
        <position position="33"/>
    </location>
    <ligand>
        <name>NADP(+)</name>
        <dbReference type="ChEBI" id="CHEBI:58349"/>
    </ligand>
</feature>
<keyword evidence="2 13" id="KW-0963">Cytoplasm</keyword>
<comment type="subunit">
    <text evidence="13">Homotetramer.</text>
</comment>
<dbReference type="GO" id="GO:0016726">
    <property type="term" value="F:oxidoreductase activity, acting on CH or CH2 groups, NAD or NADP as acceptor"/>
    <property type="evidence" value="ECO:0007669"/>
    <property type="project" value="UniProtKB-UniRule"/>
</dbReference>
<dbReference type="RefSeq" id="WP_103067327.1">
    <property type="nucleotide sequence ID" value="NZ_AZRL01000021.1"/>
</dbReference>
<comment type="pathway">
    <text evidence="9 13">Amino-acid biosynthesis; L-lysine biosynthesis via DAP pathway; (S)-tetrahydrodipicolinate from L-aspartate: step 4/4.</text>
</comment>
<evidence type="ECO:0000256" key="10">
    <source>
        <dbReference type="ARBA" id="ARBA00038983"/>
    </source>
</evidence>
<dbReference type="InterPro" id="IPR036291">
    <property type="entry name" value="NAD(P)-bd_dom_sf"/>
</dbReference>
<dbReference type="OrthoDB" id="9790352at2"/>
<comment type="catalytic activity">
    <reaction evidence="12 13">
        <text>(S)-2,3,4,5-tetrahydrodipicolinate + NAD(+) + H2O = (2S,4S)-4-hydroxy-2,3,4,5-tetrahydrodipicolinate + NADH + H(+)</text>
        <dbReference type="Rhea" id="RHEA:35323"/>
        <dbReference type="ChEBI" id="CHEBI:15377"/>
        <dbReference type="ChEBI" id="CHEBI:15378"/>
        <dbReference type="ChEBI" id="CHEBI:16845"/>
        <dbReference type="ChEBI" id="CHEBI:57540"/>
        <dbReference type="ChEBI" id="CHEBI:57945"/>
        <dbReference type="ChEBI" id="CHEBI:67139"/>
        <dbReference type="EC" id="1.17.1.8"/>
    </reaction>
</comment>
<evidence type="ECO:0000256" key="3">
    <source>
        <dbReference type="ARBA" id="ARBA00022605"/>
    </source>
</evidence>
<gene>
    <name evidence="13" type="primary">dapB</name>
    <name evidence="16" type="ORF">X929_07315</name>
</gene>
<dbReference type="InterPro" id="IPR023940">
    <property type="entry name" value="DHDPR_bac"/>
</dbReference>
<dbReference type="Gene3D" id="3.40.50.720">
    <property type="entry name" value="NAD(P)-binding Rossmann-like Domain"/>
    <property type="match status" value="2"/>
</dbReference>
<keyword evidence="8 13" id="KW-0457">Lysine biosynthesis</keyword>
<evidence type="ECO:0000259" key="15">
    <source>
        <dbReference type="Pfam" id="PF05173"/>
    </source>
</evidence>
<dbReference type="PANTHER" id="PTHR20836:SF0">
    <property type="entry name" value="4-HYDROXY-TETRAHYDRODIPICOLINATE REDUCTASE 1, CHLOROPLASTIC-RELATED"/>
    <property type="match status" value="1"/>
</dbReference>
<organism evidence="16 17">
    <name type="scientific">Petrotoga olearia DSM 13574</name>
    <dbReference type="NCBI Taxonomy" id="1122955"/>
    <lineage>
        <taxon>Bacteria</taxon>
        <taxon>Thermotogati</taxon>
        <taxon>Thermotogota</taxon>
        <taxon>Thermotogae</taxon>
        <taxon>Petrotogales</taxon>
        <taxon>Petrotogaceae</taxon>
        <taxon>Petrotoga</taxon>
    </lineage>
</organism>
<name>A0A2K1NY06_9BACT</name>
<evidence type="ECO:0000256" key="12">
    <source>
        <dbReference type="ARBA" id="ARBA00049396"/>
    </source>
</evidence>
<evidence type="ECO:0000256" key="6">
    <source>
        <dbReference type="ARBA" id="ARBA00023002"/>
    </source>
</evidence>
<protein>
    <recommendedName>
        <fullName evidence="10 13">4-hydroxy-tetrahydrodipicolinate reductase</fullName>
        <shortName evidence="13">HTPA reductase</shortName>
        <ecNumber evidence="10 13">1.17.1.8</ecNumber>
    </recommendedName>
</protein>
<feature type="binding site" evidence="13">
    <location>
        <begin position="71"/>
        <end position="73"/>
    </location>
    <ligand>
        <name>NAD(+)</name>
        <dbReference type="ChEBI" id="CHEBI:57540"/>
    </ligand>
</feature>
<dbReference type="Pfam" id="PF05173">
    <property type="entry name" value="DapB_C"/>
    <property type="match status" value="1"/>
</dbReference>
<dbReference type="InterPro" id="IPR022664">
    <property type="entry name" value="DapB_N_CS"/>
</dbReference>
<feature type="domain" description="Dihydrodipicolinate reductase N-terminal" evidence="14">
    <location>
        <begin position="1"/>
        <end position="98"/>
    </location>
</feature>
<keyword evidence="6 13" id="KW-0560">Oxidoreductase</keyword>
<feature type="binding site" evidence="13">
    <location>
        <begin position="95"/>
        <end position="98"/>
    </location>
    <ligand>
        <name>NAD(+)</name>
        <dbReference type="ChEBI" id="CHEBI:57540"/>
    </ligand>
</feature>
<dbReference type="SUPFAM" id="SSF51735">
    <property type="entry name" value="NAD(P)-binding Rossmann-fold domains"/>
    <property type="match status" value="1"/>
</dbReference>
<evidence type="ECO:0000256" key="11">
    <source>
        <dbReference type="ARBA" id="ARBA00049080"/>
    </source>
</evidence>
<evidence type="ECO:0000256" key="13">
    <source>
        <dbReference type="HAMAP-Rule" id="MF_00102"/>
    </source>
</evidence>
<evidence type="ECO:0000313" key="16">
    <source>
        <dbReference type="EMBL" id="PNR95414.1"/>
    </source>
</evidence>
<dbReference type="SUPFAM" id="SSF55347">
    <property type="entry name" value="Glyceraldehyde-3-phosphate dehydrogenase-like, C-terminal domain"/>
    <property type="match status" value="1"/>
</dbReference>
<dbReference type="PIRSF" id="PIRSF000161">
    <property type="entry name" value="DHPR"/>
    <property type="match status" value="1"/>
</dbReference>
<evidence type="ECO:0000256" key="1">
    <source>
        <dbReference type="ARBA" id="ARBA00006642"/>
    </source>
</evidence>
<dbReference type="GO" id="GO:0050661">
    <property type="term" value="F:NADP binding"/>
    <property type="evidence" value="ECO:0007669"/>
    <property type="project" value="UniProtKB-UniRule"/>
</dbReference>
<feature type="active site" description="Proton donor" evidence="13">
    <location>
        <position position="131"/>
    </location>
</feature>
<keyword evidence="5 13" id="KW-0220">Diaminopimelate biosynthesis</keyword>
<comment type="subcellular location">
    <subcellularLocation>
        <location evidence="13">Cytoplasm</location>
    </subcellularLocation>
</comment>
<dbReference type="GO" id="GO:0005829">
    <property type="term" value="C:cytosol"/>
    <property type="evidence" value="ECO:0007669"/>
    <property type="project" value="TreeGrafter"/>
</dbReference>
<evidence type="ECO:0000256" key="8">
    <source>
        <dbReference type="ARBA" id="ARBA00023154"/>
    </source>
</evidence>
<dbReference type="GO" id="GO:0009089">
    <property type="term" value="P:lysine biosynthetic process via diaminopimelate"/>
    <property type="evidence" value="ECO:0007669"/>
    <property type="project" value="UniProtKB-UniRule"/>
</dbReference>
<feature type="binding site" evidence="13">
    <location>
        <position position="32"/>
    </location>
    <ligand>
        <name>NAD(+)</name>
        <dbReference type="ChEBI" id="CHEBI:57540"/>
    </ligand>
</feature>
<accession>A0A2K1NY06</accession>
<dbReference type="Pfam" id="PF01113">
    <property type="entry name" value="DapB_N"/>
    <property type="match status" value="1"/>
</dbReference>
<dbReference type="InterPro" id="IPR000846">
    <property type="entry name" value="DapB_N"/>
</dbReference>
<dbReference type="PANTHER" id="PTHR20836">
    <property type="entry name" value="DIHYDRODIPICOLINATE REDUCTASE"/>
    <property type="match status" value="1"/>
</dbReference>
<evidence type="ECO:0000256" key="5">
    <source>
        <dbReference type="ARBA" id="ARBA00022915"/>
    </source>
</evidence>
<comment type="caution">
    <text evidence="13">Was originally thought to be a dihydrodipicolinate reductase (DHDPR), catalyzing the conversion of dihydrodipicolinate to tetrahydrodipicolinate. However, it was shown in E.coli that the substrate of the enzymatic reaction is not dihydrodipicolinate (DHDP) but in fact (2S,4S)-4-hydroxy-2,3,4,5-tetrahydrodipicolinic acid (HTPA), the product released by the DapA-catalyzed reaction.</text>
</comment>
<keyword evidence="3 13" id="KW-0028">Amino-acid biosynthesis</keyword>
<dbReference type="GO" id="GO:0051287">
    <property type="term" value="F:NAD binding"/>
    <property type="evidence" value="ECO:0007669"/>
    <property type="project" value="UniProtKB-UniRule"/>
</dbReference>
<comment type="similarity">
    <text evidence="1 13">Belongs to the DapB family.</text>
</comment>
<dbReference type="HAMAP" id="MF_00102">
    <property type="entry name" value="DapB"/>
    <property type="match status" value="1"/>
</dbReference>
<comment type="catalytic activity">
    <reaction evidence="11 13">
        <text>(S)-2,3,4,5-tetrahydrodipicolinate + NADP(+) + H2O = (2S,4S)-4-hydroxy-2,3,4,5-tetrahydrodipicolinate + NADPH + H(+)</text>
        <dbReference type="Rhea" id="RHEA:35331"/>
        <dbReference type="ChEBI" id="CHEBI:15377"/>
        <dbReference type="ChEBI" id="CHEBI:15378"/>
        <dbReference type="ChEBI" id="CHEBI:16845"/>
        <dbReference type="ChEBI" id="CHEBI:57783"/>
        <dbReference type="ChEBI" id="CHEBI:58349"/>
        <dbReference type="ChEBI" id="CHEBI:67139"/>
        <dbReference type="EC" id="1.17.1.8"/>
    </reaction>
</comment>
<dbReference type="EMBL" id="AZRL01000021">
    <property type="protein sequence ID" value="PNR95414.1"/>
    <property type="molecule type" value="Genomic_DNA"/>
</dbReference>
<evidence type="ECO:0000256" key="2">
    <source>
        <dbReference type="ARBA" id="ARBA00022490"/>
    </source>
</evidence>
<keyword evidence="7 13" id="KW-0520">NAD</keyword>
<feature type="active site" description="Proton donor/acceptor" evidence="13">
    <location>
        <position position="127"/>
    </location>
</feature>
<evidence type="ECO:0000256" key="9">
    <source>
        <dbReference type="ARBA" id="ARBA00037922"/>
    </source>
</evidence>
<feature type="binding site" evidence="13">
    <location>
        <begin position="7"/>
        <end position="12"/>
    </location>
    <ligand>
        <name>NAD(+)</name>
        <dbReference type="ChEBI" id="CHEBI:57540"/>
    </ligand>
</feature>
<feature type="domain" description="Dihydrodipicolinate reductase C-terminal" evidence="15">
    <location>
        <begin position="101"/>
        <end position="212"/>
    </location>
</feature>
<dbReference type="GO" id="GO:0008839">
    <property type="term" value="F:4-hydroxy-tetrahydrodipicolinate reductase"/>
    <property type="evidence" value="ECO:0007669"/>
    <property type="project" value="UniProtKB-EC"/>
</dbReference>
<dbReference type="InterPro" id="IPR022663">
    <property type="entry name" value="DapB_C"/>
</dbReference>
<dbReference type="CDD" id="cd02274">
    <property type="entry name" value="DHDPR_N"/>
    <property type="match status" value="1"/>
</dbReference>
<evidence type="ECO:0000256" key="4">
    <source>
        <dbReference type="ARBA" id="ARBA00022857"/>
    </source>
</evidence>
<evidence type="ECO:0000259" key="14">
    <source>
        <dbReference type="Pfam" id="PF01113"/>
    </source>
</evidence>
<dbReference type="Proteomes" id="UP000236434">
    <property type="component" value="Unassembled WGS sequence"/>
</dbReference>
<feature type="binding site" evidence="13">
    <location>
        <position position="128"/>
    </location>
    <ligand>
        <name>(S)-2,3,4,5-tetrahydrodipicolinate</name>
        <dbReference type="ChEBI" id="CHEBI:16845"/>
    </ligand>
</feature>
<dbReference type="GO" id="GO:0019877">
    <property type="term" value="P:diaminopimelate biosynthetic process"/>
    <property type="evidence" value="ECO:0007669"/>
    <property type="project" value="UniProtKB-UniRule"/>
</dbReference>
<reference evidence="16 17" key="1">
    <citation type="submission" date="2013-12" db="EMBL/GenBank/DDBJ databases">
        <title>Comparative genomics of Petrotoga isolates.</title>
        <authorList>
            <person name="Nesbo C.L."/>
            <person name="Charchuk R."/>
            <person name="Chow K."/>
        </authorList>
    </citation>
    <scope>NUCLEOTIDE SEQUENCE [LARGE SCALE GENOMIC DNA]</scope>
    <source>
        <strain evidence="16 17">DSM 13574</strain>
    </source>
</reference>
<evidence type="ECO:0000256" key="7">
    <source>
        <dbReference type="ARBA" id="ARBA00023027"/>
    </source>
</evidence>
<comment type="function">
    <text evidence="13">Catalyzes the conversion of 4-hydroxy-tetrahydrodipicolinate (HTPA) to tetrahydrodipicolinate.</text>
</comment>
<comment type="caution">
    <text evidence="16">The sequence shown here is derived from an EMBL/GenBank/DDBJ whole genome shotgun (WGS) entry which is preliminary data.</text>
</comment>